<dbReference type="InterPro" id="IPR027417">
    <property type="entry name" value="P-loop_NTPase"/>
</dbReference>
<dbReference type="SMART" id="SM00487">
    <property type="entry name" value="DEXDc"/>
    <property type="match status" value="1"/>
</dbReference>
<evidence type="ECO:0000313" key="2">
    <source>
        <dbReference type="EMBL" id="AIG98285.1"/>
    </source>
</evidence>
<name>A0A075WCZ6_ARCFL</name>
<dbReference type="EMBL" id="CP006577">
    <property type="protein sequence ID" value="AIG98285.1"/>
    <property type="molecule type" value="Genomic_DNA"/>
</dbReference>
<dbReference type="GO" id="GO:0120545">
    <property type="term" value="F:nucleic acid conformation isomerase activity"/>
    <property type="evidence" value="ECO:0007669"/>
    <property type="project" value="UniProtKB-ARBA"/>
</dbReference>
<dbReference type="RefSeq" id="WP_143274421.1">
    <property type="nucleotide sequence ID" value="NZ_CP006577.1"/>
</dbReference>
<dbReference type="GO" id="GO:0005524">
    <property type="term" value="F:ATP binding"/>
    <property type="evidence" value="ECO:0007669"/>
    <property type="project" value="InterPro"/>
</dbReference>
<dbReference type="GeneID" id="24795016"/>
<protein>
    <recommendedName>
        <fullName evidence="1">Helicase ATP-binding domain-containing protein</fullName>
    </recommendedName>
</protein>
<organism evidence="2 3">
    <name type="scientific">Archaeoglobus fulgidus DSM 8774</name>
    <dbReference type="NCBI Taxonomy" id="1344584"/>
    <lineage>
        <taxon>Archaea</taxon>
        <taxon>Methanobacteriati</taxon>
        <taxon>Methanobacteriota</taxon>
        <taxon>Archaeoglobi</taxon>
        <taxon>Archaeoglobales</taxon>
        <taxon>Archaeoglobaceae</taxon>
        <taxon>Archaeoglobus</taxon>
    </lineage>
</organism>
<gene>
    <name evidence="2" type="ORF">AFULGI_00015180</name>
</gene>
<sequence length="775" mass="90480">MRLEQYLILNKYFLNLFGINHFNELREKLKDALEGYDASGRSYFADLLIRLRPDWERDLIKYDEAIREYVERLRRNRRQQSFNLKYFQYLAVLFTEIFLDAYYNDRSRFLSDLNTFLDNYSKKSKKKVAPFTEEDLRKLAFWMATGSGKTLVMHINYWQMLKYSKNRWDNVILITPNEGLSRQHYEELRLSGIPCKLYDGNVDNLKTKDGEILVIDIHKLTEEKRGRGVSVDVSYFDGKNLVFIDEGHKGQKSEEQKWKKLREEIGKNGFIFEYSATFGQVVGKNRDLLEEYAKAIIFDYSYKYFYADGYGKDFYVYNIREDAYTETQRDLLLTAALLSFYEQLEVFERYRDELRAYSIEKPLWVFVGSRVAGKGINSDVVRVIQYLERIARDERYLKENAAKILKGESGLLDTNGNDIFEGKFEFIRNLDVDSLVENVYRKVFGGKGRLEVYEIKNADGELGLKISTAESYFGVVNVGDVGTLKKLISEMDVKEDHFSHSLFFEVNENNSSINILIGSKKFVEGWNSWRVSNMVLINMGKGEGPQIIQLFGRGVRLKGKNFSLKREENPDYKLKVLQTLFIFGLNADYINAFLRAISNEEVDYEELAIRLNRPEKREDGIYTTKDGFDYPVKLRFEEDILETIKIDLRPKITVAHGLKVGAAETVTDKPVEVPEEYFELIDWQYVRSEIINFKITRGFYNLIVDADTLRRIAKSNKYRLFLSEMDGIGIENNNGKLKIKSFDGLRKFQEIVLAVLKDYVQKFYVSMAESVGSGN</sequence>
<dbReference type="Pfam" id="PF04851">
    <property type="entry name" value="ResIII"/>
    <property type="match status" value="1"/>
</dbReference>
<dbReference type="SUPFAM" id="SSF52540">
    <property type="entry name" value="P-loop containing nucleoside triphosphate hydrolases"/>
    <property type="match status" value="1"/>
</dbReference>
<proteinExistence type="predicted"/>
<dbReference type="InterPro" id="IPR006935">
    <property type="entry name" value="Helicase/UvrB_N"/>
</dbReference>
<dbReference type="GO" id="GO:0140097">
    <property type="term" value="F:catalytic activity, acting on DNA"/>
    <property type="evidence" value="ECO:0007669"/>
    <property type="project" value="UniProtKB-ARBA"/>
</dbReference>
<dbReference type="Proteomes" id="UP000028501">
    <property type="component" value="Chromosome"/>
</dbReference>
<dbReference type="GO" id="GO:0003677">
    <property type="term" value="F:DNA binding"/>
    <property type="evidence" value="ECO:0007669"/>
    <property type="project" value="InterPro"/>
</dbReference>
<accession>A0A075WCZ6</accession>
<evidence type="ECO:0000313" key="3">
    <source>
        <dbReference type="Proteomes" id="UP000028501"/>
    </source>
</evidence>
<dbReference type="AlphaFoldDB" id="A0A075WCZ6"/>
<dbReference type="PROSITE" id="PS51192">
    <property type="entry name" value="HELICASE_ATP_BIND_1"/>
    <property type="match status" value="1"/>
</dbReference>
<dbReference type="GO" id="GO:0016787">
    <property type="term" value="F:hydrolase activity"/>
    <property type="evidence" value="ECO:0007669"/>
    <property type="project" value="InterPro"/>
</dbReference>
<dbReference type="Gene3D" id="3.40.50.300">
    <property type="entry name" value="P-loop containing nucleotide triphosphate hydrolases"/>
    <property type="match status" value="1"/>
</dbReference>
<dbReference type="KEGG" id="afg:AFULGI_00015180"/>
<feature type="domain" description="Helicase ATP-binding" evidence="1">
    <location>
        <begin position="130"/>
        <end position="296"/>
    </location>
</feature>
<dbReference type="HOGENOM" id="CLU_008858_0_0_2"/>
<dbReference type="REBASE" id="90506">
    <property type="entry name" value="Afu8774ORF15210P"/>
</dbReference>
<evidence type="ECO:0000259" key="1">
    <source>
        <dbReference type="PROSITE" id="PS51192"/>
    </source>
</evidence>
<dbReference type="InterPro" id="IPR014001">
    <property type="entry name" value="Helicase_ATP-bd"/>
</dbReference>
<reference evidence="2 3" key="1">
    <citation type="submission" date="2013-07" db="EMBL/GenBank/DDBJ databases">
        <title>Genome of Archaeoglobus fulgidus.</title>
        <authorList>
            <person name="Fiebig A."/>
            <person name="Birkeland N.-K."/>
        </authorList>
    </citation>
    <scope>NUCLEOTIDE SEQUENCE [LARGE SCALE GENOMIC DNA]</scope>
    <source>
        <strain evidence="2 3">DSM 8774</strain>
    </source>
</reference>